<comment type="caution">
    <text evidence="2">The sequence shown here is derived from an EMBL/GenBank/DDBJ whole genome shotgun (WGS) entry which is preliminary data.</text>
</comment>
<feature type="compositionally biased region" description="Basic and acidic residues" evidence="1">
    <location>
        <begin position="58"/>
        <end position="69"/>
    </location>
</feature>
<sequence length="319" mass="37127">MLLPLRSENISLRRNARYIRHANTRKAASNPNHRRKEVKNLVQSYACFIKRKKEIERERDAAGQADRKNPTQTKETYISKSEHDQGSARLWFDELPPESIDSYVALRKAFLEGIVTLHRNTVVPKKSKMVAEALAELPPNEPAAEAEIKNSSYLGLRKKYRLSLKNDMPHRDNNKFGFSHSISVYMCFLLPEPILLIVYPLFQHFKTLRLDESRSPDFDLFSDQEDYSEEEVAKTMAKTMEQYMSKTRDDYGSGVVRPKIKDKDHFTLKGQFLKELRDNTFSGSKHEDVNKHIEKVLEIVDLFHIPNITCRLPYIITLQ</sequence>
<proteinExistence type="predicted"/>
<accession>A0A699I0T5</accession>
<evidence type="ECO:0008006" key="3">
    <source>
        <dbReference type="Google" id="ProtNLM"/>
    </source>
</evidence>
<organism evidence="2">
    <name type="scientific">Tanacetum cinerariifolium</name>
    <name type="common">Dalmatian daisy</name>
    <name type="synonym">Chrysanthemum cinerariifolium</name>
    <dbReference type="NCBI Taxonomy" id="118510"/>
    <lineage>
        <taxon>Eukaryota</taxon>
        <taxon>Viridiplantae</taxon>
        <taxon>Streptophyta</taxon>
        <taxon>Embryophyta</taxon>
        <taxon>Tracheophyta</taxon>
        <taxon>Spermatophyta</taxon>
        <taxon>Magnoliopsida</taxon>
        <taxon>eudicotyledons</taxon>
        <taxon>Gunneridae</taxon>
        <taxon>Pentapetalae</taxon>
        <taxon>asterids</taxon>
        <taxon>campanulids</taxon>
        <taxon>Asterales</taxon>
        <taxon>Asteraceae</taxon>
        <taxon>Asteroideae</taxon>
        <taxon>Anthemideae</taxon>
        <taxon>Anthemidinae</taxon>
        <taxon>Tanacetum</taxon>
    </lineage>
</organism>
<gene>
    <name evidence="2" type="ORF">Tci_485116</name>
</gene>
<evidence type="ECO:0000256" key="1">
    <source>
        <dbReference type="SAM" id="MobiDB-lite"/>
    </source>
</evidence>
<feature type="compositionally biased region" description="Polar residues" evidence="1">
    <location>
        <begin position="70"/>
        <end position="79"/>
    </location>
</feature>
<dbReference type="EMBL" id="BKCJ010244082">
    <property type="protein sequence ID" value="GEZ13143.1"/>
    <property type="molecule type" value="Genomic_DNA"/>
</dbReference>
<evidence type="ECO:0000313" key="2">
    <source>
        <dbReference type="EMBL" id="GEZ13143.1"/>
    </source>
</evidence>
<name>A0A699I0T5_TANCI</name>
<protein>
    <recommendedName>
        <fullName evidence="3">Reverse transcriptase domain-containing protein</fullName>
    </recommendedName>
</protein>
<feature type="region of interest" description="Disordered" evidence="1">
    <location>
        <begin position="58"/>
        <end position="80"/>
    </location>
</feature>
<dbReference type="AlphaFoldDB" id="A0A699I0T5"/>
<reference evidence="2" key="1">
    <citation type="journal article" date="2019" name="Sci. Rep.">
        <title>Draft genome of Tanacetum cinerariifolium, the natural source of mosquito coil.</title>
        <authorList>
            <person name="Yamashiro T."/>
            <person name="Shiraishi A."/>
            <person name="Satake H."/>
            <person name="Nakayama K."/>
        </authorList>
    </citation>
    <scope>NUCLEOTIDE SEQUENCE</scope>
</reference>